<keyword evidence="4 6" id="KW-1133">Transmembrane helix</keyword>
<protein>
    <recommendedName>
        <fullName evidence="7">DUF202 domain-containing protein</fullName>
    </recommendedName>
</protein>
<evidence type="ECO:0000256" key="6">
    <source>
        <dbReference type="SAM" id="Phobius"/>
    </source>
</evidence>
<dbReference type="PANTHER" id="PTHR34187">
    <property type="entry name" value="FGR18P"/>
    <property type="match status" value="1"/>
</dbReference>
<dbReference type="InterPro" id="IPR052053">
    <property type="entry name" value="IM_YidH-like"/>
</dbReference>
<sequence>MTVQESIQNEKDLTSNSSLKDIFNFQINLPNKGSVARDHLANERTFLSWIRTSLVFVTFGIGFMQFYRLEEKSQCPQISQPLRHPSSSSSSSSTALFNHNISGTVIALCRPIGGMCIILGILTILFGIYRYFTVQRALIKQEFPVTRLTVVVLLLINLSILILLLVLNFKISL</sequence>
<feature type="transmembrane region" description="Helical" evidence="6">
    <location>
        <begin position="144"/>
        <end position="167"/>
    </location>
</feature>
<feature type="domain" description="DUF202" evidence="7">
    <location>
        <begin position="37"/>
        <end position="137"/>
    </location>
</feature>
<evidence type="ECO:0000256" key="4">
    <source>
        <dbReference type="ARBA" id="ARBA00022989"/>
    </source>
</evidence>
<name>A0A8X7NLN3_CANPA</name>
<evidence type="ECO:0000256" key="1">
    <source>
        <dbReference type="ARBA" id="ARBA00004651"/>
    </source>
</evidence>
<dbReference type="OrthoDB" id="199599at2759"/>
<dbReference type="EMBL" id="JABWAB010000005">
    <property type="protein sequence ID" value="KAF6051077.1"/>
    <property type="molecule type" value="Genomic_DNA"/>
</dbReference>
<organism evidence="8 9">
    <name type="scientific">Candida parapsilosis</name>
    <name type="common">Yeast</name>
    <dbReference type="NCBI Taxonomy" id="5480"/>
    <lineage>
        <taxon>Eukaryota</taxon>
        <taxon>Fungi</taxon>
        <taxon>Dikarya</taxon>
        <taxon>Ascomycota</taxon>
        <taxon>Saccharomycotina</taxon>
        <taxon>Pichiomycetes</taxon>
        <taxon>Debaryomycetaceae</taxon>
        <taxon>Candida/Lodderomyces clade</taxon>
        <taxon>Candida</taxon>
    </lineage>
</organism>
<dbReference type="InterPro" id="IPR003807">
    <property type="entry name" value="DUF202"/>
</dbReference>
<comment type="caution">
    <text evidence="8">The sequence shown here is derived from an EMBL/GenBank/DDBJ whole genome shotgun (WGS) entry which is preliminary data.</text>
</comment>
<evidence type="ECO:0000313" key="9">
    <source>
        <dbReference type="Proteomes" id="UP000590412"/>
    </source>
</evidence>
<dbReference type="Pfam" id="PF02656">
    <property type="entry name" value="DUF202"/>
    <property type="match status" value="1"/>
</dbReference>
<reference evidence="8" key="1">
    <citation type="submission" date="2020-03" db="EMBL/GenBank/DDBJ databases">
        <title>FDA dAtabase for Regulatory Grade micrObial Sequences (FDA-ARGOS): Supporting development and validation of Infectious Disease Dx tests.</title>
        <authorList>
            <person name="Campos J."/>
            <person name="Goldberg B."/>
            <person name="Tallon L."/>
            <person name="Sadzewicz L."/>
            <person name="Vavikolanu K."/>
            <person name="Mehta A."/>
            <person name="Aluvathingal J."/>
            <person name="Nadendla S."/>
            <person name="Nandy P."/>
            <person name="Geyer C."/>
            <person name="Yan Y."/>
            <person name="Sichtig H."/>
        </authorList>
    </citation>
    <scope>NUCLEOTIDE SEQUENCE [LARGE SCALE GENOMIC DNA]</scope>
    <source>
        <strain evidence="8">FDAARGOS_652</strain>
    </source>
</reference>
<feature type="transmembrane region" description="Helical" evidence="6">
    <location>
        <begin position="112"/>
        <end position="132"/>
    </location>
</feature>
<dbReference type="AlphaFoldDB" id="A0A8X7NLN3"/>
<keyword evidence="5 6" id="KW-0472">Membrane</keyword>
<feature type="transmembrane region" description="Helical" evidence="6">
    <location>
        <begin position="46"/>
        <end position="67"/>
    </location>
</feature>
<evidence type="ECO:0000256" key="5">
    <source>
        <dbReference type="ARBA" id="ARBA00023136"/>
    </source>
</evidence>
<gene>
    <name evidence="8" type="ORF">FOB60_003745</name>
</gene>
<keyword evidence="2" id="KW-1003">Cell membrane</keyword>
<dbReference type="PANTHER" id="PTHR34187:SF2">
    <property type="entry name" value="DUF202 DOMAIN-CONTAINING PROTEIN"/>
    <property type="match status" value="1"/>
</dbReference>
<comment type="subcellular location">
    <subcellularLocation>
        <location evidence="1">Cell membrane</location>
        <topology evidence="1">Multi-pass membrane protein</topology>
    </subcellularLocation>
</comment>
<evidence type="ECO:0000256" key="2">
    <source>
        <dbReference type="ARBA" id="ARBA00022475"/>
    </source>
</evidence>
<evidence type="ECO:0000256" key="3">
    <source>
        <dbReference type="ARBA" id="ARBA00022692"/>
    </source>
</evidence>
<dbReference type="GO" id="GO:0005886">
    <property type="term" value="C:plasma membrane"/>
    <property type="evidence" value="ECO:0007669"/>
    <property type="project" value="UniProtKB-SubCell"/>
</dbReference>
<accession>A0A8X7NLN3</accession>
<proteinExistence type="predicted"/>
<keyword evidence="3 6" id="KW-0812">Transmembrane</keyword>
<evidence type="ECO:0000313" key="8">
    <source>
        <dbReference type="EMBL" id="KAF6051077.1"/>
    </source>
</evidence>
<evidence type="ECO:0000259" key="7">
    <source>
        <dbReference type="Pfam" id="PF02656"/>
    </source>
</evidence>
<dbReference type="Proteomes" id="UP000590412">
    <property type="component" value="Unassembled WGS sequence"/>
</dbReference>